<gene>
    <name evidence="5" type="ORF">LshimejAT787_0400820</name>
</gene>
<evidence type="ECO:0000313" key="6">
    <source>
        <dbReference type="Proteomes" id="UP001063166"/>
    </source>
</evidence>
<dbReference type="SUPFAM" id="SSF52540">
    <property type="entry name" value="P-loop containing nucleoside triphosphate hydrolases"/>
    <property type="match status" value="1"/>
</dbReference>
<sequence length="654" mass="73627">MLRRTVSSIGPTIGLSTKIVGPPLLTAEIPPLTCSGSVAASGLPVQVDLLERYRAHVALGTIEYDEEQVRVVMQLRRLERELRGYVPPSVVSGLLRRSDSTRDRPSKDFTPWWTYSPEEEPDVDSKALVRMKSNAEELASLETPEGLLLTGPPGAGKSFLVDMWYAALPTRFKARKHYSQLVLEIYRAVWEETQRRMAAVRTESRDVHQHEEAERTPWNKAIRDRWRGLLRTGKVPIRWGRRNVTRPQETDPAMAFTIARRLVLRHWLLVFDEVQLLDVSSAILLADVLSWYWRLGGVVVGTSNKVPDDLYRNGVQRERLEPFVEALKARCPVLVMRSKKDWRQENSGIGEGRSWFVGKEGRIGFEKALQRLVAPRSGEGAQPSHRELHVFGRSLSIQCCSADTCKFTFAELFNETLGPADYLTLASNFRTIVITDIPVLKLADKDQARRFIAFIDAVYESRCRLLGLADAEPEEMFFPDAVLSHHPREEDVMMAESVMETQERYRPNVSSYDSPGMADAPATPALKVPLETLSIFSGQDEQFAFKRALSRLIEVTSARYGQGPLDEWTPLASSVRKWETPTQALGGRVPATTPGAATDRSGQPDDFVEEEAAHENLEQILKRPHPPRLSPDHVWGVRDDWGPGAGAWGRGFKS</sequence>
<protein>
    <submittedName>
        <fullName evidence="5">AFG1-like ATPase</fullName>
    </submittedName>
</protein>
<comment type="similarity">
    <text evidence="1">Belongs to the AFG1 ATPase family.</text>
</comment>
<reference evidence="5" key="1">
    <citation type="submission" date="2022-07" db="EMBL/GenBank/DDBJ databases">
        <title>The genome of Lyophyllum shimeji provides insight into the initial evolution of ectomycorrhizal fungal genome.</title>
        <authorList>
            <person name="Kobayashi Y."/>
            <person name="Shibata T."/>
            <person name="Hirakawa H."/>
            <person name="Shigenobu S."/>
            <person name="Nishiyama T."/>
            <person name="Yamada A."/>
            <person name="Hasebe M."/>
            <person name="Kawaguchi M."/>
        </authorList>
    </citation>
    <scope>NUCLEOTIDE SEQUENCE</scope>
    <source>
        <strain evidence="5">AT787</strain>
    </source>
</reference>
<keyword evidence="2" id="KW-0547">Nucleotide-binding</keyword>
<dbReference type="Proteomes" id="UP001063166">
    <property type="component" value="Unassembled WGS sequence"/>
</dbReference>
<organism evidence="5 6">
    <name type="scientific">Lyophyllum shimeji</name>
    <name type="common">Hon-shimeji</name>
    <name type="synonym">Tricholoma shimeji</name>
    <dbReference type="NCBI Taxonomy" id="47721"/>
    <lineage>
        <taxon>Eukaryota</taxon>
        <taxon>Fungi</taxon>
        <taxon>Dikarya</taxon>
        <taxon>Basidiomycota</taxon>
        <taxon>Agaricomycotina</taxon>
        <taxon>Agaricomycetes</taxon>
        <taxon>Agaricomycetidae</taxon>
        <taxon>Agaricales</taxon>
        <taxon>Tricholomatineae</taxon>
        <taxon>Lyophyllaceae</taxon>
        <taxon>Lyophyllum</taxon>
    </lineage>
</organism>
<dbReference type="Pfam" id="PF03969">
    <property type="entry name" value="AFG1_ATPase"/>
    <property type="match status" value="1"/>
</dbReference>
<proteinExistence type="inferred from homology"/>
<keyword evidence="3" id="KW-0067">ATP-binding</keyword>
<evidence type="ECO:0000256" key="2">
    <source>
        <dbReference type="ARBA" id="ARBA00022741"/>
    </source>
</evidence>
<dbReference type="GO" id="GO:0016887">
    <property type="term" value="F:ATP hydrolysis activity"/>
    <property type="evidence" value="ECO:0007669"/>
    <property type="project" value="InterPro"/>
</dbReference>
<dbReference type="AlphaFoldDB" id="A0A9P3UN66"/>
<dbReference type="OrthoDB" id="2193432at2759"/>
<keyword evidence="6" id="KW-1185">Reference proteome</keyword>
<dbReference type="Gene3D" id="3.40.50.300">
    <property type="entry name" value="P-loop containing nucleotide triphosphate hydrolases"/>
    <property type="match status" value="1"/>
</dbReference>
<dbReference type="PANTHER" id="PTHR12169">
    <property type="entry name" value="ATPASE N2B"/>
    <property type="match status" value="1"/>
</dbReference>
<feature type="region of interest" description="Disordered" evidence="4">
    <location>
        <begin position="585"/>
        <end position="604"/>
    </location>
</feature>
<evidence type="ECO:0000256" key="4">
    <source>
        <dbReference type="SAM" id="MobiDB-lite"/>
    </source>
</evidence>
<dbReference type="InterPro" id="IPR027417">
    <property type="entry name" value="P-loop_NTPase"/>
</dbReference>
<accession>A0A9P3UN66</accession>
<dbReference type="GO" id="GO:0005739">
    <property type="term" value="C:mitochondrion"/>
    <property type="evidence" value="ECO:0007669"/>
    <property type="project" value="TreeGrafter"/>
</dbReference>
<dbReference type="GO" id="GO:0005524">
    <property type="term" value="F:ATP binding"/>
    <property type="evidence" value="ECO:0007669"/>
    <property type="project" value="UniProtKB-KW"/>
</dbReference>
<evidence type="ECO:0000256" key="1">
    <source>
        <dbReference type="ARBA" id="ARBA00010322"/>
    </source>
</evidence>
<dbReference type="InterPro" id="IPR005654">
    <property type="entry name" value="ATPase_AFG1-like"/>
</dbReference>
<dbReference type="PANTHER" id="PTHR12169:SF2">
    <property type="entry name" value="AFG1P"/>
    <property type="match status" value="1"/>
</dbReference>
<evidence type="ECO:0000313" key="5">
    <source>
        <dbReference type="EMBL" id="GLB37031.1"/>
    </source>
</evidence>
<dbReference type="EMBL" id="BRPK01000004">
    <property type="protein sequence ID" value="GLB37031.1"/>
    <property type="molecule type" value="Genomic_DNA"/>
</dbReference>
<dbReference type="NCBIfam" id="NF040713">
    <property type="entry name" value="ZapE"/>
    <property type="match status" value="1"/>
</dbReference>
<comment type="caution">
    <text evidence="5">The sequence shown here is derived from an EMBL/GenBank/DDBJ whole genome shotgun (WGS) entry which is preliminary data.</text>
</comment>
<evidence type="ECO:0000256" key="3">
    <source>
        <dbReference type="ARBA" id="ARBA00022840"/>
    </source>
</evidence>
<name>A0A9P3UN66_LYOSH</name>